<sequence>MSKLESPSKSLSPANSEQSPFSEPRTPERWWHWGSESPKHADYFQSSVMNQKRNRKQSRRFPEPELYSGEADADARKRMRPLESHYNNRNSRGQVLPDSGSKARVGFSEMDENSRTMNEIGEGVETFESGTASPVAQINVEDESASNSESSLGKRIQLMKMELELVRKHHDKKILTLEKNTRHLQEENFALCETLHWYKGQYEARGGGSSPLDEVKTLRAELGRKNMEIEEKIRQNSSLEEQINTAEGLSGILKDSQAANNVSMRISEDLSELETASAIERISKSHAQLIRSKPILI</sequence>
<evidence type="ECO:0000313" key="4">
    <source>
        <dbReference type="Proteomes" id="UP001215712"/>
    </source>
</evidence>
<reference evidence="3" key="1">
    <citation type="journal article" date="2023" name="IMA Fungus">
        <title>Comparative genomic study of the Penicillium genus elucidates a diverse pangenome and 15 lateral gene transfer events.</title>
        <authorList>
            <person name="Petersen C."/>
            <person name="Sorensen T."/>
            <person name="Nielsen M.R."/>
            <person name="Sondergaard T.E."/>
            <person name="Sorensen J.L."/>
            <person name="Fitzpatrick D.A."/>
            <person name="Frisvad J.C."/>
            <person name="Nielsen K.L."/>
        </authorList>
    </citation>
    <scope>NUCLEOTIDE SEQUENCE</scope>
    <source>
        <strain evidence="3">IBT 17514</strain>
    </source>
</reference>
<feature type="compositionally biased region" description="Low complexity" evidence="2">
    <location>
        <begin position="1"/>
        <end position="13"/>
    </location>
</feature>
<feature type="region of interest" description="Disordered" evidence="2">
    <location>
        <begin position="1"/>
        <end position="104"/>
    </location>
</feature>
<keyword evidence="1" id="KW-0175">Coiled coil</keyword>
<accession>A0AAD6MSD4</accession>
<protein>
    <submittedName>
        <fullName evidence="3">Uncharacterized protein</fullName>
    </submittedName>
</protein>
<gene>
    <name evidence="3" type="ORF">N7493_009430</name>
</gene>
<organism evidence="3 4">
    <name type="scientific">Penicillium malachiteum</name>
    <dbReference type="NCBI Taxonomy" id="1324776"/>
    <lineage>
        <taxon>Eukaryota</taxon>
        <taxon>Fungi</taxon>
        <taxon>Dikarya</taxon>
        <taxon>Ascomycota</taxon>
        <taxon>Pezizomycotina</taxon>
        <taxon>Eurotiomycetes</taxon>
        <taxon>Eurotiomycetidae</taxon>
        <taxon>Eurotiales</taxon>
        <taxon>Aspergillaceae</taxon>
        <taxon>Penicillium</taxon>
    </lineage>
</organism>
<reference evidence="3" key="2">
    <citation type="submission" date="2023-01" db="EMBL/GenBank/DDBJ databases">
        <authorList>
            <person name="Petersen C."/>
        </authorList>
    </citation>
    <scope>NUCLEOTIDE SEQUENCE</scope>
    <source>
        <strain evidence="3">IBT 17514</strain>
    </source>
</reference>
<dbReference type="AlphaFoldDB" id="A0AAD6MSD4"/>
<keyword evidence="4" id="KW-1185">Reference proteome</keyword>
<dbReference type="Proteomes" id="UP001215712">
    <property type="component" value="Unassembled WGS sequence"/>
</dbReference>
<name>A0AAD6MSD4_9EURO</name>
<comment type="caution">
    <text evidence="3">The sequence shown here is derived from an EMBL/GenBank/DDBJ whole genome shotgun (WGS) entry which is preliminary data.</text>
</comment>
<dbReference type="EMBL" id="JAQJAN010000017">
    <property type="protein sequence ID" value="KAJ5709838.1"/>
    <property type="molecule type" value="Genomic_DNA"/>
</dbReference>
<proteinExistence type="predicted"/>
<evidence type="ECO:0000313" key="3">
    <source>
        <dbReference type="EMBL" id="KAJ5709838.1"/>
    </source>
</evidence>
<feature type="compositionally biased region" description="Basic and acidic residues" evidence="2">
    <location>
        <begin position="25"/>
        <end position="42"/>
    </location>
</feature>
<evidence type="ECO:0000256" key="1">
    <source>
        <dbReference type="SAM" id="Coils"/>
    </source>
</evidence>
<evidence type="ECO:0000256" key="2">
    <source>
        <dbReference type="SAM" id="MobiDB-lite"/>
    </source>
</evidence>
<feature type="compositionally biased region" description="Basic and acidic residues" evidence="2">
    <location>
        <begin position="73"/>
        <end position="83"/>
    </location>
</feature>
<feature type="coiled-coil region" evidence="1">
    <location>
        <begin position="212"/>
        <end position="249"/>
    </location>
</feature>